<protein>
    <submittedName>
        <fullName evidence="3">Transmembrane regulator protein PrtR</fullName>
    </submittedName>
</protein>
<gene>
    <name evidence="3" type="ORF">N177_4074</name>
</gene>
<dbReference type="Proteomes" id="UP000017819">
    <property type="component" value="Unassembled WGS sequence"/>
</dbReference>
<dbReference type="eggNOG" id="COG5662">
    <property type="taxonomic scope" value="Bacteria"/>
</dbReference>
<sequence>MTNDRTEIREIDLHAYAEGLLDMDPARRSAVERHLAQNPEAGEFAADVRRQNEEIRALYGGAIAEPIPERHLEVVWGHRRSGVGRLARSAAAAALLIVGGLGGWVLGDRYGGEVFVPSALIESAATYGGVQREEPGLTFATTPDMLFGPASNEVWLRFDVPDLSGFGFHLADRGRLGAPGNELLRLTYEGQDRALNLFVRPRDGMDTGWMRTAEIDGVEVHYWPAGAFTVAMTGDVAEAEIVDLAGEITRSIDAAGFVDQPPAATAASPMKGEPGAAETGIDPGLLPAAAPSSQVN</sequence>
<evidence type="ECO:0000313" key="4">
    <source>
        <dbReference type="Proteomes" id="UP000017819"/>
    </source>
</evidence>
<feature type="region of interest" description="Disordered" evidence="1">
    <location>
        <begin position="262"/>
        <end position="296"/>
    </location>
</feature>
<name>V4RAT8_9HYPH</name>
<accession>V4RAT8</accession>
<keyword evidence="4" id="KW-1185">Reference proteome</keyword>
<reference evidence="3 4" key="1">
    <citation type="journal article" date="2014" name="Genome Announc.">
        <title>Draft Genome Sequence of Lutibaculum baratangense Strain AMV1T, Isolated from a Mud Volcano in Andamans, India.</title>
        <authorList>
            <person name="Singh A."/>
            <person name="Sreenivas A."/>
            <person name="Sathyanarayana Reddy G."/>
            <person name="Pinnaka A.K."/>
            <person name="Shivaji S."/>
        </authorList>
    </citation>
    <scope>NUCLEOTIDE SEQUENCE [LARGE SCALE GENOMIC DNA]</scope>
    <source>
        <strain evidence="3 4">AMV1</strain>
    </source>
</reference>
<evidence type="ECO:0000256" key="1">
    <source>
        <dbReference type="SAM" id="MobiDB-lite"/>
    </source>
</evidence>
<keyword evidence="2 3" id="KW-0812">Transmembrane</keyword>
<proteinExistence type="predicted"/>
<organism evidence="3 4">
    <name type="scientific">Lutibaculum baratangense AMV1</name>
    <dbReference type="NCBI Taxonomy" id="631454"/>
    <lineage>
        <taxon>Bacteria</taxon>
        <taxon>Pseudomonadati</taxon>
        <taxon>Pseudomonadota</taxon>
        <taxon>Alphaproteobacteria</taxon>
        <taxon>Hyphomicrobiales</taxon>
        <taxon>Tepidamorphaceae</taxon>
        <taxon>Lutibaculum</taxon>
    </lineage>
</organism>
<dbReference type="STRING" id="631454.N177_4074"/>
<dbReference type="EMBL" id="AWXZ01000042">
    <property type="protein sequence ID" value="ESR22509.1"/>
    <property type="molecule type" value="Genomic_DNA"/>
</dbReference>
<keyword evidence="2" id="KW-1133">Transmembrane helix</keyword>
<dbReference type="AlphaFoldDB" id="V4RAT8"/>
<keyword evidence="2" id="KW-0472">Membrane</keyword>
<evidence type="ECO:0000256" key="2">
    <source>
        <dbReference type="SAM" id="Phobius"/>
    </source>
</evidence>
<feature type="transmembrane region" description="Helical" evidence="2">
    <location>
        <begin position="86"/>
        <end position="107"/>
    </location>
</feature>
<dbReference type="RefSeq" id="WP_023434180.1">
    <property type="nucleotide sequence ID" value="NZ_AWXZ01000042.1"/>
</dbReference>
<evidence type="ECO:0000313" key="3">
    <source>
        <dbReference type="EMBL" id="ESR22509.1"/>
    </source>
</evidence>
<dbReference type="OrthoDB" id="7187254at2"/>
<comment type="caution">
    <text evidence="3">The sequence shown here is derived from an EMBL/GenBank/DDBJ whole genome shotgun (WGS) entry which is preliminary data.</text>
</comment>